<protein>
    <submittedName>
        <fullName evidence="5">Putative thioredoxin</fullName>
    </submittedName>
</protein>
<dbReference type="InterPro" id="IPR017937">
    <property type="entry name" value="Thioredoxin_CS"/>
</dbReference>
<sequence length="133" mass="15295">MRWKPAKPNNKKPEQPSSGFFIFSIIMIQKHNKESLQEILQEHEHVVVRFTAEWCGPCKQFAPAFNEVAVENQTSNIIFVVIDADEQRELAAEFGIRGLPSVLFFVHGQIVGRVSGTMTTDKFREVMQKQFTR</sequence>
<organism evidence="5 6">
    <name type="scientific">Achromobacter phage vB_AxyP_19-32_Axy10</name>
    <dbReference type="NCBI Taxonomy" id="2591041"/>
    <lineage>
        <taxon>Viruses</taxon>
        <taxon>Duplodnaviria</taxon>
        <taxon>Heunggongvirae</taxon>
        <taxon>Uroviricota</taxon>
        <taxon>Caudoviricetes</taxon>
        <taxon>Schitoviridae</taxon>
        <taxon>Rothmandenesvirinae</taxon>
        <taxon>Pourcelvirus</taxon>
        <taxon>Pourcelvirus Axy10</taxon>
    </lineage>
</organism>
<dbReference type="PROSITE" id="PS51352">
    <property type="entry name" value="THIOREDOXIN_2"/>
    <property type="match status" value="1"/>
</dbReference>
<evidence type="ECO:0000256" key="1">
    <source>
        <dbReference type="ARBA" id="ARBA00022448"/>
    </source>
</evidence>
<keyword evidence="1" id="KW-0813">Transport</keyword>
<dbReference type="PRINTS" id="PR00421">
    <property type="entry name" value="THIOREDOXIN"/>
</dbReference>
<name>A0A514CU04_9CAUD</name>
<dbReference type="PROSITE" id="PS00194">
    <property type="entry name" value="THIOREDOXIN_1"/>
    <property type="match status" value="1"/>
</dbReference>
<dbReference type="SUPFAM" id="SSF52833">
    <property type="entry name" value="Thioredoxin-like"/>
    <property type="match status" value="1"/>
</dbReference>
<evidence type="ECO:0000259" key="4">
    <source>
        <dbReference type="PROSITE" id="PS51352"/>
    </source>
</evidence>
<dbReference type="CDD" id="cd02947">
    <property type="entry name" value="TRX_family"/>
    <property type="match status" value="1"/>
</dbReference>
<reference evidence="5 6" key="1">
    <citation type="submission" date="2019-05" db="EMBL/GenBank/DDBJ databases">
        <title>Complete genome sequence of sixteen phages from Abidjan, cote d'Ivoire, isolated on a single strain of Achromobacter xylosoxidans.</title>
        <authorList>
            <person name="Essoh C."/>
            <person name="Vernadet J.-P."/>
            <person name="Vergnaud G."/>
            <person name="Pourcel C."/>
        </authorList>
    </citation>
    <scope>NUCLEOTIDE SEQUENCE [LARGE SCALE GENOMIC DNA]</scope>
</reference>
<dbReference type="PANTHER" id="PTHR45663">
    <property type="entry name" value="GEO12009P1"/>
    <property type="match status" value="1"/>
</dbReference>
<keyword evidence="3" id="KW-1015">Disulfide bond</keyword>
<keyword evidence="6" id="KW-1185">Reference proteome</keyword>
<evidence type="ECO:0000256" key="3">
    <source>
        <dbReference type="ARBA" id="ARBA00023157"/>
    </source>
</evidence>
<dbReference type="EMBL" id="MK962629">
    <property type="protein sequence ID" value="QDH83957.1"/>
    <property type="molecule type" value="Genomic_DNA"/>
</dbReference>
<accession>A0A514CU04</accession>
<dbReference type="InterPro" id="IPR036249">
    <property type="entry name" value="Thioredoxin-like_sf"/>
</dbReference>
<dbReference type="Proteomes" id="UP000320802">
    <property type="component" value="Segment"/>
</dbReference>
<dbReference type="Pfam" id="PF00085">
    <property type="entry name" value="Thioredoxin"/>
    <property type="match status" value="1"/>
</dbReference>
<proteinExistence type="predicted"/>
<evidence type="ECO:0000256" key="2">
    <source>
        <dbReference type="ARBA" id="ARBA00022982"/>
    </source>
</evidence>
<dbReference type="GO" id="GO:0015035">
    <property type="term" value="F:protein-disulfide reductase activity"/>
    <property type="evidence" value="ECO:0007669"/>
    <property type="project" value="TreeGrafter"/>
</dbReference>
<keyword evidence="2" id="KW-0249">Electron transport</keyword>
<dbReference type="PANTHER" id="PTHR45663:SF11">
    <property type="entry name" value="GEO12009P1"/>
    <property type="match status" value="1"/>
</dbReference>
<evidence type="ECO:0000313" key="6">
    <source>
        <dbReference type="Proteomes" id="UP000320802"/>
    </source>
</evidence>
<dbReference type="InterPro" id="IPR013766">
    <property type="entry name" value="Thioredoxin_domain"/>
</dbReference>
<feature type="domain" description="Thioredoxin" evidence="4">
    <location>
        <begin position="6"/>
        <end position="132"/>
    </location>
</feature>
<dbReference type="Gene3D" id="3.40.30.10">
    <property type="entry name" value="Glutaredoxin"/>
    <property type="match status" value="1"/>
</dbReference>
<evidence type="ECO:0000313" key="5">
    <source>
        <dbReference type="EMBL" id="QDH83957.1"/>
    </source>
</evidence>
<gene>
    <name evidence="5" type="ORF">Axy10_035</name>
</gene>